<feature type="transmembrane region" description="Helical" evidence="7">
    <location>
        <begin position="67"/>
        <end position="87"/>
    </location>
</feature>
<keyword evidence="2" id="KW-0732">Signal</keyword>
<sequence length="276" mass="29322">MTNRKGRRRPTRPGEPGPGRAEEARAGRAGEARAGRTGEARPGRPDSRPARVVREQRARERRRRRTLWVSIGAVAVLVAAGLIGWAVSASKDAGDFTPPGGANPEGTGIVLGSGPVNIDVYEDFICPFCKQFEQQAGPTLDQLVAQGRARVTYHPVAFLNRFSSTDYSTRSSAASGCAAQSGKFREYSRALFDRQPPEGSAGLTDTQLVDVAVEVGLARDSFANCVRENTFKKWTDHVTEEASRAGINGTPTILVNGKQVQASADAVTAAVTAAGG</sequence>
<dbReference type="EMBL" id="JAZGQK010000003">
    <property type="protein sequence ID" value="MEE6257962.1"/>
    <property type="molecule type" value="Genomic_DNA"/>
</dbReference>
<keyword evidence="5" id="KW-0676">Redox-active center</keyword>
<dbReference type="RefSeq" id="WP_331213070.1">
    <property type="nucleotide sequence ID" value="NZ_JAZGQK010000003.1"/>
</dbReference>
<feature type="compositionally biased region" description="Basic and acidic residues" evidence="6">
    <location>
        <begin position="20"/>
        <end position="58"/>
    </location>
</feature>
<protein>
    <submittedName>
        <fullName evidence="9">Thioredoxin domain-containing protein</fullName>
    </submittedName>
</protein>
<dbReference type="InterPro" id="IPR012336">
    <property type="entry name" value="Thioredoxin-like_fold"/>
</dbReference>
<keyword evidence="10" id="KW-1185">Reference proteome</keyword>
<evidence type="ECO:0000256" key="1">
    <source>
        <dbReference type="ARBA" id="ARBA00005791"/>
    </source>
</evidence>
<feature type="compositionally biased region" description="Basic residues" evidence="6">
    <location>
        <begin position="1"/>
        <end position="11"/>
    </location>
</feature>
<dbReference type="CDD" id="cd02972">
    <property type="entry name" value="DsbA_family"/>
    <property type="match status" value="1"/>
</dbReference>
<keyword evidence="4" id="KW-1015">Disulfide bond</keyword>
<dbReference type="PANTHER" id="PTHR13887">
    <property type="entry name" value="GLUTATHIONE S-TRANSFERASE KAPPA"/>
    <property type="match status" value="1"/>
</dbReference>
<evidence type="ECO:0000256" key="5">
    <source>
        <dbReference type="ARBA" id="ARBA00023284"/>
    </source>
</evidence>
<keyword evidence="3" id="KW-0560">Oxidoreductase</keyword>
<evidence type="ECO:0000256" key="2">
    <source>
        <dbReference type="ARBA" id="ARBA00022729"/>
    </source>
</evidence>
<keyword evidence="7" id="KW-0472">Membrane</keyword>
<name>A0ABU7RN94_9ACTN</name>
<keyword evidence="7" id="KW-1133">Transmembrane helix</keyword>
<evidence type="ECO:0000313" key="9">
    <source>
        <dbReference type="EMBL" id="MEE6257962.1"/>
    </source>
</evidence>
<gene>
    <name evidence="9" type="ORF">V1633_05570</name>
</gene>
<dbReference type="Gene3D" id="3.40.30.10">
    <property type="entry name" value="Glutaredoxin"/>
    <property type="match status" value="1"/>
</dbReference>
<organism evidence="9 10">
    <name type="scientific">Plantactinospora sonchi</name>
    <dbReference type="NCBI Taxonomy" id="1544735"/>
    <lineage>
        <taxon>Bacteria</taxon>
        <taxon>Bacillati</taxon>
        <taxon>Actinomycetota</taxon>
        <taxon>Actinomycetes</taxon>
        <taxon>Micromonosporales</taxon>
        <taxon>Micromonosporaceae</taxon>
        <taxon>Plantactinospora</taxon>
    </lineage>
</organism>
<comment type="similarity">
    <text evidence="1">Belongs to the thioredoxin family. DsbA subfamily.</text>
</comment>
<feature type="region of interest" description="Disordered" evidence="6">
    <location>
        <begin position="1"/>
        <end position="59"/>
    </location>
</feature>
<keyword evidence="7" id="KW-0812">Transmembrane</keyword>
<accession>A0ABU7RN94</accession>
<evidence type="ECO:0000259" key="8">
    <source>
        <dbReference type="Pfam" id="PF13462"/>
    </source>
</evidence>
<evidence type="ECO:0000256" key="3">
    <source>
        <dbReference type="ARBA" id="ARBA00023002"/>
    </source>
</evidence>
<evidence type="ECO:0000256" key="7">
    <source>
        <dbReference type="SAM" id="Phobius"/>
    </source>
</evidence>
<evidence type="ECO:0000313" key="10">
    <source>
        <dbReference type="Proteomes" id="UP001332243"/>
    </source>
</evidence>
<dbReference type="Proteomes" id="UP001332243">
    <property type="component" value="Unassembled WGS sequence"/>
</dbReference>
<dbReference type="SUPFAM" id="SSF52833">
    <property type="entry name" value="Thioredoxin-like"/>
    <property type="match status" value="1"/>
</dbReference>
<comment type="caution">
    <text evidence="9">The sequence shown here is derived from an EMBL/GenBank/DDBJ whole genome shotgun (WGS) entry which is preliminary data.</text>
</comment>
<proteinExistence type="inferred from homology"/>
<reference evidence="9 10" key="1">
    <citation type="submission" date="2024-01" db="EMBL/GenBank/DDBJ databases">
        <title>Genome insights into Plantactinospora sonchi sp. nov.</title>
        <authorList>
            <person name="Wang L."/>
        </authorList>
    </citation>
    <scope>NUCLEOTIDE SEQUENCE [LARGE SCALE GENOMIC DNA]</scope>
    <source>
        <strain evidence="9 10">NEAU-QY2</strain>
    </source>
</reference>
<dbReference type="Pfam" id="PF13462">
    <property type="entry name" value="Thioredoxin_4"/>
    <property type="match status" value="1"/>
</dbReference>
<dbReference type="InterPro" id="IPR036249">
    <property type="entry name" value="Thioredoxin-like_sf"/>
</dbReference>
<feature type="domain" description="Thioredoxin-like fold" evidence="8">
    <location>
        <begin position="109"/>
        <end position="266"/>
    </location>
</feature>
<evidence type="ECO:0000256" key="4">
    <source>
        <dbReference type="ARBA" id="ARBA00023157"/>
    </source>
</evidence>
<dbReference type="PANTHER" id="PTHR13887:SF14">
    <property type="entry name" value="DISULFIDE BOND FORMATION PROTEIN D"/>
    <property type="match status" value="1"/>
</dbReference>
<evidence type="ECO:0000256" key="6">
    <source>
        <dbReference type="SAM" id="MobiDB-lite"/>
    </source>
</evidence>